<dbReference type="AlphaFoldDB" id="A0A2T4C143"/>
<dbReference type="EMBL" id="KZ679134">
    <property type="protein sequence ID" value="PTB75269.1"/>
    <property type="molecule type" value="Genomic_DNA"/>
</dbReference>
<protein>
    <submittedName>
        <fullName evidence="1">Uncharacterized protein</fullName>
    </submittedName>
</protein>
<accession>A0A2T4C143</accession>
<evidence type="ECO:0000313" key="2">
    <source>
        <dbReference type="Proteomes" id="UP000240760"/>
    </source>
</evidence>
<proteinExistence type="predicted"/>
<keyword evidence="2" id="KW-1185">Reference proteome</keyword>
<reference evidence="1 2" key="1">
    <citation type="submission" date="2016-07" db="EMBL/GenBank/DDBJ databases">
        <title>Multiple horizontal gene transfer events from other fungi enriched the ability of initially mycotrophic Trichoderma (Ascomycota) to feed on dead plant biomass.</title>
        <authorList>
            <consortium name="DOE Joint Genome Institute"/>
            <person name="Aerts A."/>
            <person name="Atanasova L."/>
            <person name="Chenthamara K."/>
            <person name="Zhang J."/>
            <person name="Grujic M."/>
            <person name="Henrissat B."/>
            <person name="Kuo A."/>
            <person name="Salamov A."/>
            <person name="Lipzen A."/>
            <person name="Labutti K."/>
            <person name="Barry K."/>
            <person name="Miao Y."/>
            <person name="Rahimi M.J."/>
            <person name="Shen Q."/>
            <person name="Grigoriev I.V."/>
            <person name="Kubicek C.P."/>
            <person name="Druzhinina I.S."/>
        </authorList>
    </citation>
    <scope>NUCLEOTIDE SEQUENCE [LARGE SCALE GENOMIC DNA]</scope>
    <source>
        <strain evidence="1 2">ATCC 18648</strain>
    </source>
</reference>
<evidence type="ECO:0000313" key="1">
    <source>
        <dbReference type="EMBL" id="PTB75269.1"/>
    </source>
</evidence>
<gene>
    <name evidence="1" type="ORF">M440DRAFT_1402806</name>
</gene>
<sequence length="91" mass="9423">MHSIDRFLSPVCIPVYTSPCRKGWYPFLWLVGACGAAALAGLCAGGDCGGALWAGGVVEVDGLHDGVPLSIDLCLPRLRGLGLGNGGVLWR</sequence>
<dbReference type="Proteomes" id="UP000240760">
    <property type="component" value="Unassembled WGS sequence"/>
</dbReference>
<organism evidence="1 2">
    <name type="scientific">Trichoderma longibrachiatum ATCC 18648</name>
    <dbReference type="NCBI Taxonomy" id="983965"/>
    <lineage>
        <taxon>Eukaryota</taxon>
        <taxon>Fungi</taxon>
        <taxon>Dikarya</taxon>
        <taxon>Ascomycota</taxon>
        <taxon>Pezizomycotina</taxon>
        <taxon>Sordariomycetes</taxon>
        <taxon>Hypocreomycetidae</taxon>
        <taxon>Hypocreales</taxon>
        <taxon>Hypocreaceae</taxon>
        <taxon>Trichoderma</taxon>
    </lineage>
</organism>
<dbReference type="PROSITE" id="PS51257">
    <property type="entry name" value="PROKAR_LIPOPROTEIN"/>
    <property type="match status" value="1"/>
</dbReference>
<name>A0A2T4C143_TRILO</name>